<reference evidence="2 3" key="1">
    <citation type="submission" date="2012-09" db="EMBL/GenBank/DDBJ databases">
        <title>Genome Sequence of alkane-degrading Bacterium Alcanivorax sp. 19-m-6.</title>
        <authorList>
            <person name="Lai Q."/>
            <person name="Shao Z."/>
        </authorList>
    </citation>
    <scope>NUCLEOTIDE SEQUENCE [LARGE SCALE GENOMIC DNA]</scope>
    <source>
        <strain evidence="2 3">19-m-6</strain>
    </source>
</reference>
<dbReference type="Pfam" id="PF09834">
    <property type="entry name" value="DUF2061"/>
    <property type="match status" value="1"/>
</dbReference>
<comment type="caution">
    <text evidence="2">The sequence shown here is derived from an EMBL/GenBank/DDBJ whole genome shotgun (WGS) entry which is preliminary data.</text>
</comment>
<protein>
    <recommendedName>
        <fullName evidence="1">DUF2061 domain-containing protein</fullName>
    </recommendedName>
</protein>
<dbReference type="STRING" id="1177154.Y5S_01471"/>
<sequence length="75" mass="8492">MIKTMSFAAVHFSVAFAVVWMMTGDWRIGGLTALVEPCINTVAYHFHEKVWKRRQNGQSLNEMVMPGDKLSVYSA</sequence>
<gene>
    <name evidence="2" type="ORF">Y5S_01471</name>
</gene>
<dbReference type="EMBL" id="ARXV01000004">
    <property type="protein sequence ID" value="KGD65578.1"/>
    <property type="molecule type" value="Genomic_DNA"/>
</dbReference>
<accession>A0A095TT86</accession>
<dbReference type="eggNOG" id="COG3205">
    <property type="taxonomic scope" value="Bacteria"/>
</dbReference>
<name>A0A095TT86_9GAMM</name>
<feature type="domain" description="DUF2061" evidence="1">
    <location>
        <begin position="1"/>
        <end position="52"/>
    </location>
</feature>
<evidence type="ECO:0000313" key="3">
    <source>
        <dbReference type="Proteomes" id="UP000029444"/>
    </source>
</evidence>
<dbReference type="OrthoDB" id="9133582at2"/>
<dbReference type="PATRIC" id="fig|1177154.3.peg.1500"/>
<keyword evidence="3" id="KW-1185">Reference proteome</keyword>
<proteinExistence type="predicted"/>
<dbReference type="Proteomes" id="UP000029444">
    <property type="component" value="Unassembled WGS sequence"/>
</dbReference>
<evidence type="ECO:0000259" key="1">
    <source>
        <dbReference type="Pfam" id="PF09834"/>
    </source>
</evidence>
<dbReference type="RefSeq" id="WP_035231794.1">
    <property type="nucleotide sequence ID" value="NZ_ARXV01000004.1"/>
</dbReference>
<organism evidence="2 3">
    <name type="scientific">Alcanivorax nanhaiticus</name>
    <dbReference type="NCBI Taxonomy" id="1177154"/>
    <lineage>
        <taxon>Bacteria</taxon>
        <taxon>Pseudomonadati</taxon>
        <taxon>Pseudomonadota</taxon>
        <taxon>Gammaproteobacteria</taxon>
        <taxon>Oceanospirillales</taxon>
        <taxon>Alcanivoracaceae</taxon>
        <taxon>Alcanivorax</taxon>
    </lineage>
</organism>
<dbReference type="AlphaFoldDB" id="A0A095TT86"/>
<dbReference type="InterPro" id="IPR018638">
    <property type="entry name" value="DUF2061_membrane"/>
</dbReference>
<evidence type="ECO:0000313" key="2">
    <source>
        <dbReference type="EMBL" id="KGD65578.1"/>
    </source>
</evidence>